<keyword evidence="6 7" id="KW-0067">ATP-binding</keyword>
<dbReference type="GO" id="GO:0005524">
    <property type="term" value="F:ATP binding"/>
    <property type="evidence" value="ECO:0007669"/>
    <property type="project" value="UniProtKB-UniRule"/>
</dbReference>
<dbReference type="PROSITE" id="PS00107">
    <property type="entry name" value="PROTEIN_KINASE_ATP"/>
    <property type="match status" value="1"/>
</dbReference>
<reference evidence="10 11" key="1">
    <citation type="submission" date="2018-10" db="EMBL/GenBank/DDBJ databases">
        <title>Isolation, diversity and antifungal activity of actinobacteria from wheat.</title>
        <authorList>
            <person name="Han C."/>
        </authorList>
    </citation>
    <scope>NUCLEOTIDE SEQUENCE [LARGE SCALE GENOMIC DNA]</scope>
    <source>
        <strain evidence="10 11">NEAU-YY642</strain>
    </source>
</reference>
<dbReference type="SMART" id="SM00220">
    <property type="entry name" value="S_TKc"/>
    <property type="match status" value="1"/>
</dbReference>
<evidence type="ECO:0000256" key="5">
    <source>
        <dbReference type="ARBA" id="ARBA00022777"/>
    </source>
</evidence>
<dbReference type="InterPro" id="IPR011990">
    <property type="entry name" value="TPR-like_helical_dom_sf"/>
</dbReference>
<dbReference type="SUPFAM" id="SSF48452">
    <property type="entry name" value="TPR-like"/>
    <property type="match status" value="1"/>
</dbReference>
<dbReference type="EC" id="2.7.11.1" evidence="1"/>
<keyword evidence="3" id="KW-0808">Transferase</keyword>
<keyword evidence="5 10" id="KW-0418">Kinase</keyword>
<dbReference type="Pfam" id="PF00069">
    <property type="entry name" value="Pkinase"/>
    <property type="match status" value="1"/>
</dbReference>
<keyword evidence="11" id="KW-1185">Reference proteome</keyword>
<gene>
    <name evidence="10" type="ORF">EBN88_14980</name>
</gene>
<evidence type="ECO:0000259" key="9">
    <source>
        <dbReference type="PROSITE" id="PS50011"/>
    </source>
</evidence>
<evidence type="ECO:0000313" key="11">
    <source>
        <dbReference type="Proteomes" id="UP000278673"/>
    </source>
</evidence>
<dbReference type="PANTHER" id="PTHR43289:SF6">
    <property type="entry name" value="SERINE_THREONINE-PROTEIN KINASE NEKL-3"/>
    <property type="match status" value="1"/>
</dbReference>
<dbReference type="RefSeq" id="WP_122184376.1">
    <property type="nucleotide sequence ID" value="NZ_RFFJ01000074.1"/>
</dbReference>
<evidence type="ECO:0000313" key="10">
    <source>
        <dbReference type="EMBL" id="RMI39359.1"/>
    </source>
</evidence>
<dbReference type="InterPro" id="IPR000719">
    <property type="entry name" value="Prot_kinase_dom"/>
</dbReference>
<keyword evidence="2 10" id="KW-0723">Serine/threonine-protein kinase</keyword>
<evidence type="ECO:0000256" key="2">
    <source>
        <dbReference type="ARBA" id="ARBA00022527"/>
    </source>
</evidence>
<protein>
    <recommendedName>
        <fullName evidence="1">non-specific serine/threonine protein kinase</fullName>
        <ecNumber evidence="1">2.7.11.1</ecNumber>
    </recommendedName>
</protein>
<evidence type="ECO:0000256" key="6">
    <source>
        <dbReference type="ARBA" id="ARBA00022840"/>
    </source>
</evidence>
<dbReference type="Proteomes" id="UP000278673">
    <property type="component" value="Unassembled WGS sequence"/>
</dbReference>
<dbReference type="Gene3D" id="3.30.200.20">
    <property type="entry name" value="Phosphorylase Kinase, domain 1"/>
    <property type="match status" value="1"/>
</dbReference>
<keyword evidence="4 7" id="KW-0547">Nucleotide-binding</keyword>
<dbReference type="PANTHER" id="PTHR43289">
    <property type="entry name" value="MITOGEN-ACTIVATED PROTEIN KINASE KINASE KINASE 20-RELATED"/>
    <property type="match status" value="1"/>
</dbReference>
<feature type="region of interest" description="Disordered" evidence="8">
    <location>
        <begin position="427"/>
        <end position="460"/>
    </location>
</feature>
<dbReference type="AlphaFoldDB" id="A0A3M2LPJ0"/>
<evidence type="ECO:0000256" key="1">
    <source>
        <dbReference type="ARBA" id="ARBA00012513"/>
    </source>
</evidence>
<dbReference type="EMBL" id="RFFJ01000074">
    <property type="protein sequence ID" value="RMI39359.1"/>
    <property type="molecule type" value="Genomic_DNA"/>
</dbReference>
<sequence length="460" mass="48945">MVRGEVLADRYHLRRAVGQGGTGVVYEAWDRALERRVAVKVLHERVGMSAAEAAGRLLREVRALGRVNHPAVVSLYDAGITDERPYLVMEWLDGFDLAQLRAALGGRLRDLAAALTLPLVEGLRAIHQAGVLHRDIKPSNIRVTHAGRVVLCDLGLARISGDTSLTRTGQLTGTPRYLAPEMIRGEPPTPASDYYGLGLCLREVLTDRQVFAEHEGVAVMMWKAVNEGVEPIDAASLAGIVPGKLVDLVNGWCARDPAQRPIATDAILEGLTAEAPDRSLGGLIAMVEDDAEPLALEIPGNLDDPLVPGGSSPDPQPAPPDARRDRTLTGSFPASSSMLSLGDVTQALVLHRITPRNAVSRLREAVGMVQRGEHREALDLLATIGTVGAERLGPGDPTTLTARFWQAVCLARLGSGEEALALLATVNAHTEPATPPDDGEPTPAPESASASEENEKGEPV</sequence>
<dbReference type="PROSITE" id="PS50011">
    <property type="entry name" value="PROTEIN_KINASE_DOM"/>
    <property type="match status" value="1"/>
</dbReference>
<evidence type="ECO:0000256" key="7">
    <source>
        <dbReference type="PROSITE-ProRule" id="PRU10141"/>
    </source>
</evidence>
<name>A0A3M2LPJ0_9ACTN</name>
<dbReference type="Gene3D" id="1.10.510.10">
    <property type="entry name" value="Transferase(Phosphotransferase) domain 1"/>
    <property type="match status" value="1"/>
</dbReference>
<dbReference type="SUPFAM" id="SSF56112">
    <property type="entry name" value="Protein kinase-like (PK-like)"/>
    <property type="match status" value="1"/>
</dbReference>
<feature type="binding site" evidence="7">
    <location>
        <position position="40"/>
    </location>
    <ligand>
        <name>ATP</name>
        <dbReference type="ChEBI" id="CHEBI:30616"/>
    </ligand>
</feature>
<dbReference type="InterPro" id="IPR011009">
    <property type="entry name" value="Kinase-like_dom_sf"/>
</dbReference>
<feature type="region of interest" description="Disordered" evidence="8">
    <location>
        <begin position="297"/>
        <end position="332"/>
    </location>
</feature>
<evidence type="ECO:0000256" key="4">
    <source>
        <dbReference type="ARBA" id="ARBA00022741"/>
    </source>
</evidence>
<dbReference type="GO" id="GO:0004674">
    <property type="term" value="F:protein serine/threonine kinase activity"/>
    <property type="evidence" value="ECO:0007669"/>
    <property type="project" value="UniProtKB-KW"/>
</dbReference>
<organism evidence="10 11">
    <name type="scientific">Streptomyces triticirhizae</name>
    <dbReference type="NCBI Taxonomy" id="2483353"/>
    <lineage>
        <taxon>Bacteria</taxon>
        <taxon>Bacillati</taxon>
        <taxon>Actinomycetota</taxon>
        <taxon>Actinomycetes</taxon>
        <taxon>Kitasatosporales</taxon>
        <taxon>Streptomycetaceae</taxon>
        <taxon>Streptomyces</taxon>
    </lineage>
</organism>
<evidence type="ECO:0000256" key="3">
    <source>
        <dbReference type="ARBA" id="ARBA00022679"/>
    </source>
</evidence>
<proteinExistence type="predicted"/>
<dbReference type="Gene3D" id="1.25.40.10">
    <property type="entry name" value="Tetratricopeptide repeat domain"/>
    <property type="match status" value="1"/>
</dbReference>
<evidence type="ECO:0000256" key="8">
    <source>
        <dbReference type="SAM" id="MobiDB-lite"/>
    </source>
</evidence>
<feature type="domain" description="Protein kinase" evidence="9">
    <location>
        <begin position="11"/>
        <end position="272"/>
    </location>
</feature>
<accession>A0A3M2LPJ0</accession>
<dbReference type="InterPro" id="IPR017441">
    <property type="entry name" value="Protein_kinase_ATP_BS"/>
</dbReference>
<dbReference type="CDD" id="cd14014">
    <property type="entry name" value="STKc_PknB_like"/>
    <property type="match status" value="1"/>
</dbReference>
<comment type="caution">
    <text evidence="10">The sequence shown here is derived from an EMBL/GenBank/DDBJ whole genome shotgun (WGS) entry which is preliminary data.</text>
</comment>